<dbReference type="GeneID" id="19952444"/>
<gene>
    <name evidence="2" type="ORF">SDRG_11717</name>
</gene>
<dbReference type="AlphaFoldDB" id="T0RL51"/>
<dbReference type="VEuPathDB" id="FungiDB:SDRG_11717"/>
<feature type="compositionally biased region" description="Basic and acidic residues" evidence="1">
    <location>
        <begin position="296"/>
        <end position="312"/>
    </location>
</feature>
<feature type="region of interest" description="Disordered" evidence="1">
    <location>
        <begin position="327"/>
        <end position="354"/>
    </location>
</feature>
<feature type="compositionally biased region" description="Polar residues" evidence="1">
    <location>
        <begin position="252"/>
        <end position="278"/>
    </location>
</feature>
<feature type="region of interest" description="Disordered" evidence="1">
    <location>
        <begin position="232"/>
        <end position="312"/>
    </location>
</feature>
<reference evidence="2 3" key="1">
    <citation type="submission" date="2012-04" db="EMBL/GenBank/DDBJ databases">
        <title>The Genome Sequence of Saprolegnia declina VS20.</title>
        <authorList>
            <consortium name="The Broad Institute Genome Sequencing Platform"/>
            <person name="Russ C."/>
            <person name="Nusbaum C."/>
            <person name="Tyler B."/>
            <person name="van West P."/>
            <person name="Dieguez-Uribeondo J."/>
            <person name="de Bruijn I."/>
            <person name="Tripathy S."/>
            <person name="Jiang R."/>
            <person name="Young S.K."/>
            <person name="Zeng Q."/>
            <person name="Gargeya S."/>
            <person name="Fitzgerald M."/>
            <person name="Haas B."/>
            <person name="Abouelleil A."/>
            <person name="Alvarado L."/>
            <person name="Arachchi H.M."/>
            <person name="Berlin A."/>
            <person name="Chapman S.B."/>
            <person name="Goldberg J."/>
            <person name="Griggs A."/>
            <person name="Gujja S."/>
            <person name="Hansen M."/>
            <person name="Howarth C."/>
            <person name="Imamovic A."/>
            <person name="Larimer J."/>
            <person name="McCowen C."/>
            <person name="Montmayeur A."/>
            <person name="Murphy C."/>
            <person name="Neiman D."/>
            <person name="Pearson M."/>
            <person name="Priest M."/>
            <person name="Roberts A."/>
            <person name="Saif S."/>
            <person name="Shea T."/>
            <person name="Sisk P."/>
            <person name="Sykes S."/>
            <person name="Wortman J."/>
            <person name="Nusbaum C."/>
            <person name="Birren B."/>
        </authorList>
    </citation>
    <scope>NUCLEOTIDE SEQUENCE [LARGE SCALE GENOMIC DNA]</scope>
    <source>
        <strain evidence="2 3">VS20</strain>
    </source>
</reference>
<dbReference type="InParanoid" id="T0RL51"/>
<feature type="compositionally biased region" description="Acidic residues" evidence="1">
    <location>
        <begin position="172"/>
        <end position="185"/>
    </location>
</feature>
<evidence type="ECO:0000256" key="1">
    <source>
        <dbReference type="SAM" id="MobiDB-lite"/>
    </source>
</evidence>
<feature type="region of interest" description="Disordered" evidence="1">
    <location>
        <begin position="103"/>
        <end position="122"/>
    </location>
</feature>
<dbReference type="EMBL" id="JH767174">
    <property type="protein sequence ID" value="EQC30662.1"/>
    <property type="molecule type" value="Genomic_DNA"/>
</dbReference>
<evidence type="ECO:0000313" key="2">
    <source>
        <dbReference type="EMBL" id="EQC30662.1"/>
    </source>
</evidence>
<evidence type="ECO:0000313" key="3">
    <source>
        <dbReference type="Proteomes" id="UP000030762"/>
    </source>
</evidence>
<accession>T0RL51</accession>
<name>T0RL51_SAPDV</name>
<dbReference type="Proteomes" id="UP000030762">
    <property type="component" value="Unassembled WGS sequence"/>
</dbReference>
<keyword evidence="3" id="KW-1185">Reference proteome</keyword>
<protein>
    <submittedName>
        <fullName evidence="2">Uncharacterized protein</fullName>
    </submittedName>
</protein>
<sequence length="474" mass="51607">MSKRRREAVTRGRAKRVCLADLDTTLSATAREPLVSPRRRSVDHAKNETRVVAPLRTPWAAYLEQSTEVALMTSPPAGVTSKRAAATALSSPTSYVEAPRAVRERSFDEAQPPTSLFDQTGLPARRQSAHVASTPPTHGAWTPHVTPEMLRKRSSSNDPALEATRLDFLDCDDSDIGLSPPDDEYLPQGTSDDRQQQQASACALDVRPRAPDELFVSVLPTEVLRPRDVSSRVALVTASPATTERSRRLQPAISTSKSSSLIKAPSGNQIRRSSLPSTEQKRKKKKKTVTFAEGQRPGDWREPADRTSLEDSALDKHETTKVLGAAPYGSCEASDDQIRTTDATPRCMPEPGTDLRPNVQGDVQEKLLLHATSPVDGCREMPPPTLLIVPRPLRPATCEVARVQAAVPVWQTTMDEVFVTNNTDPVTRGSTKRATTAVPTSRHLALSREMASSGNQRATALGALVKDSFDVSNH</sequence>
<proteinExistence type="predicted"/>
<organism evidence="2 3">
    <name type="scientific">Saprolegnia diclina (strain VS20)</name>
    <dbReference type="NCBI Taxonomy" id="1156394"/>
    <lineage>
        <taxon>Eukaryota</taxon>
        <taxon>Sar</taxon>
        <taxon>Stramenopiles</taxon>
        <taxon>Oomycota</taxon>
        <taxon>Saprolegniomycetes</taxon>
        <taxon>Saprolegniales</taxon>
        <taxon>Saprolegniaceae</taxon>
        <taxon>Saprolegnia</taxon>
    </lineage>
</organism>
<feature type="region of interest" description="Disordered" evidence="1">
    <location>
        <begin position="172"/>
        <end position="205"/>
    </location>
</feature>
<dbReference type="RefSeq" id="XP_008615988.1">
    <property type="nucleotide sequence ID" value="XM_008617766.1"/>
</dbReference>